<evidence type="ECO:0000259" key="3">
    <source>
        <dbReference type="Pfam" id="PF00294"/>
    </source>
</evidence>
<organism evidence="4 5">
    <name type="scientific">Candidatus Nomurabacteria bacterium RIFCSPLOWO2_12_FULL_41_10</name>
    <dbReference type="NCBI Taxonomy" id="1801795"/>
    <lineage>
        <taxon>Bacteria</taxon>
        <taxon>Candidatus Nomuraibacteriota</taxon>
    </lineage>
</organism>
<dbReference type="AlphaFoldDB" id="A0A1F6YCG0"/>
<dbReference type="PANTHER" id="PTHR10584:SF166">
    <property type="entry name" value="RIBOKINASE"/>
    <property type="match status" value="1"/>
</dbReference>
<dbReference type="InterPro" id="IPR029056">
    <property type="entry name" value="Ribokinase-like"/>
</dbReference>
<dbReference type="GO" id="GO:0016301">
    <property type="term" value="F:kinase activity"/>
    <property type="evidence" value="ECO:0007669"/>
    <property type="project" value="UniProtKB-KW"/>
</dbReference>
<reference evidence="4 5" key="1">
    <citation type="journal article" date="2016" name="Nat. Commun.">
        <title>Thousands of microbial genomes shed light on interconnected biogeochemical processes in an aquifer system.</title>
        <authorList>
            <person name="Anantharaman K."/>
            <person name="Brown C.T."/>
            <person name="Hug L.A."/>
            <person name="Sharon I."/>
            <person name="Castelle C.J."/>
            <person name="Probst A.J."/>
            <person name="Thomas B.C."/>
            <person name="Singh A."/>
            <person name="Wilkins M.J."/>
            <person name="Karaoz U."/>
            <person name="Brodie E.L."/>
            <person name="Williams K.H."/>
            <person name="Hubbard S.S."/>
            <person name="Banfield J.F."/>
        </authorList>
    </citation>
    <scope>NUCLEOTIDE SEQUENCE [LARGE SCALE GENOMIC DNA]</scope>
</reference>
<dbReference type="EMBL" id="MFVT01000014">
    <property type="protein sequence ID" value="OGJ04054.1"/>
    <property type="molecule type" value="Genomic_DNA"/>
</dbReference>
<keyword evidence="1" id="KW-0808">Transferase</keyword>
<sequence length="342" mass="37876">MKENDNEIDFLAIGDIVIDAFIKLKKADIIGEPDTPGYEIAIPFAEKVPYEDVFVIPAVGNASNAAVSAARLGLNTAIVTNLGDDRDGEDCLATLKKNNVRTDFVKINPGMKTNYHYVLWYGPERTILIKHQDYKYTLPDIGSPKWIYFSSVNETAFPFHYTIADYLDSHPEINLAFQPGKFEIKLGKEKLARLYKRSKIFFCNVEEAERILEIKSLGARHNNPTKHVKGLLIKMRELGPETVVITDGPKGAYAYDGKDFLFMPVYPDPKSPYSRTGAGDAFSSTTVSALALGKTLTEALAWAGINSMAVVQQVGANVGLLSREKLEEYLKNAPGGYKAKKV</sequence>
<dbReference type="PANTHER" id="PTHR10584">
    <property type="entry name" value="SUGAR KINASE"/>
    <property type="match status" value="1"/>
</dbReference>
<evidence type="ECO:0000313" key="5">
    <source>
        <dbReference type="Proteomes" id="UP000176826"/>
    </source>
</evidence>
<name>A0A1F6YCG0_9BACT</name>
<proteinExistence type="predicted"/>
<evidence type="ECO:0000256" key="1">
    <source>
        <dbReference type="ARBA" id="ARBA00022679"/>
    </source>
</evidence>
<feature type="domain" description="Carbohydrate kinase PfkB" evidence="3">
    <location>
        <begin position="54"/>
        <end position="318"/>
    </location>
</feature>
<keyword evidence="2" id="KW-0418">Kinase</keyword>
<evidence type="ECO:0000256" key="2">
    <source>
        <dbReference type="ARBA" id="ARBA00022777"/>
    </source>
</evidence>
<comment type="caution">
    <text evidence="4">The sequence shown here is derived from an EMBL/GenBank/DDBJ whole genome shotgun (WGS) entry which is preliminary data.</text>
</comment>
<dbReference type="Gene3D" id="3.40.1190.20">
    <property type="match status" value="1"/>
</dbReference>
<accession>A0A1F6YCG0</accession>
<dbReference type="InterPro" id="IPR011611">
    <property type="entry name" value="PfkB_dom"/>
</dbReference>
<gene>
    <name evidence="4" type="ORF">A3F97_01480</name>
</gene>
<protein>
    <recommendedName>
        <fullName evidence="3">Carbohydrate kinase PfkB domain-containing protein</fullName>
    </recommendedName>
</protein>
<evidence type="ECO:0000313" key="4">
    <source>
        <dbReference type="EMBL" id="OGJ04054.1"/>
    </source>
</evidence>
<dbReference type="Proteomes" id="UP000176826">
    <property type="component" value="Unassembled WGS sequence"/>
</dbReference>
<dbReference type="Pfam" id="PF00294">
    <property type="entry name" value="PfkB"/>
    <property type="match status" value="1"/>
</dbReference>
<dbReference type="SUPFAM" id="SSF53613">
    <property type="entry name" value="Ribokinase-like"/>
    <property type="match status" value="1"/>
</dbReference>